<proteinExistence type="predicted"/>
<dbReference type="PANTHER" id="PTHR43377">
    <property type="entry name" value="BILIVERDIN REDUCTASE A"/>
    <property type="match status" value="1"/>
</dbReference>
<dbReference type="SUPFAM" id="SSF51735">
    <property type="entry name" value="NAD(P)-binding Rossmann-fold domains"/>
    <property type="match status" value="1"/>
</dbReference>
<dbReference type="InterPro" id="IPR036291">
    <property type="entry name" value="NAD(P)-bd_dom_sf"/>
</dbReference>
<dbReference type="AlphaFoldDB" id="A0A1F5E7L8"/>
<comment type="caution">
    <text evidence="2">The sequence shown here is derived from an EMBL/GenBank/DDBJ whole genome shotgun (WGS) entry which is preliminary data.</text>
</comment>
<reference evidence="2 3" key="1">
    <citation type="journal article" date="2016" name="Nat. Commun.">
        <title>Thousands of microbial genomes shed light on interconnected biogeochemical processes in an aquifer system.</title>
        <authorList>
            <person name="Anantharaman K."/>
            <person name="Brown C.T."/>
            <person name="Hug L.A."/>
            <person name="Sharon I."/>
            <person name="Castelle C.J."/>
            <person name="Probst A.J."/>
            <person name="Thomas B.C."/>
            <person name="Singh A."/>
            <person name="Wilkins M.J."/>
            <person name="Karaoz U."/>
            <person name="Brodie E.L."/>
            <person name="Williams K.H."/>
            <person name="Hubbard S.S."/>
            <person name="Banfield J.F."/>
        </authorList>
    </citation>
    <scope>NUCLEOTIDE SEQUENCE [LARGE SCALE GENOMIC DNA]</scope>
</reference>
<gene>
    <name evidence="2" type="ORF">A2160_02550</name>
</gene>
<evidence type="ECO:0000313" key="2">
    <source>
        <dbReference type="EMBL" id="OGD63341.1"/>
    </source>
</evidence>
<dbReference type="PANTHER" id="PTHR43377:SF1">
    <property type="entry name" value="BILIVERDIN REDUCTASE A"/>
    <property type="match status" value="1"/>
</dbReference>
<sequence>MKNQLNVLIIGAGNIGAFYDDPHSKNILTHAHAFTKHKGFNLLGFVDTNQKKAERAAAIWKASAFSTTTEAFNQKGVDVAVVATPDEHHYEILEKISRFPVKLVLAEKPFVKNTTEAKEILRIYQKKKIPGVVNYTRRFVPEFAKIKESILKDKYGTFITGSGYYGKGIIHNGSHLIDLLGWLIGKVQSQQIIQTFFDFNKDDPSVSAVLKLKENRPFFLQAINCRLFSIFELDLVFARKRIIIKDLGQTIEEYAVEKSKIYKGYQYLSNPKRIKTSLFQSLYFTAENIYQFLTKGEKLKCTLRQGYETLKTCSDIIKESKKERSYGKVSH</sequence>
<dbReference type="EMBL" id="MEZK01000010">
    <property type="protein sequence ID" value="OGD63341.1"/>
    <property type="molecule type" value="Genomic_DNA"/>
</dbReference>
<protein>
    <recommendedName>
        <fullName evidence="1">Gfo/Idh/MocA-like oxidoreductase N-terminal domain-containing protein</fullName>
    </recommendedName>
</protein>
<dbReference type="Pfam" id="PF01408">
    <property type="entry name" value="GFO_IDH_MocA"/>
    <property type="match status" value="1"/>
</dbReference>
<dbReference type="Gene3D" id="3.30.360.10">
    <property type="entry name" value="Dihydrodipicolinate Reductase, domain 2"/>
    <property type="match status" value="1"/>
</dbReference>
<dbReference type="Gene3D" id="3.40.50.720">
    <property type="entry name" value="NAD(P)-binding Rossmann-like Domain"/>
    <property type="match status" value="1"/>
</dbReference>
<accession>A0A1F5E7L8</accession>
<dbReference type="Proteomes" id="UP000177006">
    <property type="component" value="Unassembled WGS sequence"/>
</dbReference>
<dbReference type="STRING" id="1797457.A2160_02550"/>
<organism evidence="2 3">
    <name type="scientific">Candidatus Beckwithbacteria bacterium RBG_13_42_9</name>
    <dbReference type="NCBI Taxonomy" id="1797457"/>
    <lineage>
        <taxon>Bacteria</taxon>
        <taxon>Candidatus Beckwithiibacteriota</taxon>
    </lineage>
</organism>
<feature type="domain" description="Gfo/Idh/MocA-like oxidoreductase N-terminal" evidence="1">
    <location>
        <begin position="5"/>
        <end position="129"/>
    </location>
</feature>
<dbReference type="InterPro" id="IPR051450">
    <property type="entry name" value="Gfo/Idh/MocA_Oxidoreductases"/>
</dbReference>
<name>A0A1F5E7L8_9BACT</name>
<evidence type="ECO:0000313" key="3">
    <source>
        <dbReference type="Proteomes" id="UP000177006"/>
    </source>
</evidence>
<dbReference type="InterPro" id="IPR000683">
    <property type="entry name" value="Gfo/Idh/MocA-like_OxRdtase_N"/>
</dbReference>
<dbReference type="GO" id="GO:0000166">
    <property type="term" value="F:nucleotide binding"/>
    <property type="evidence" value="ECO:0007669"/>
    <property type="project" value="InterPro"/>
</dbReference>
<evidence type="ECO:0000259" key="1">
    <source>
        <dbReference type="Pfam" id="PF01408"/>
    </source>
</evidence>